<dbReference type="PROSITE" id="PS50949">
    <property type="entry name" value="HTH_GNTR"/>
    <property type="match status" value="1"/>
</dbReference>
<keyword evidence="3" id="KW-0804">Transcription</keyword>
<dbReference type="AlphaFoldDB" id="A0A849BNY3"/>
<keyword evidence="7" id="KW-1185">Reference proteome</keyword>
<evidence type="ECO:0000256" key="3">
    <source>
        <dbReference type="ARBA" id="ARBA00023163"/>
    </source>
</evidence>
<keyword evidence="1" id="KW-0805">Transcription regulation</keyword>
<keyword evidence="2" id="KW-0238">DNA-binding</keyword>
<dbReference type="PANTHER" id="PTHR43537">
    <property type="entry name" value="TRANSCRIPTIONAL REGULATOR, GNTR FAMILY"/>
    <property type="match status" value="1"/>
</dbReference>
<evidence type="ECO:0000256" key="4">
    <source>
        <dbReference type="SAM" id="MobiDB-lite"/>
    </source>
</evidence>
<organism evidence="6 7">
    <name type="scientific">Pseudokineococcus marinus</name>
    <dbReference type="NCBI Taxonomy" id="351215"/>
    <lineage>
        <taxon>Bacteria</taxon>
        <taxon>Bacillati</taxon>
        <taxon>Actinomycetota</taxon>
        <taxon>Actinomycetes</taxon>
        <taxon>Kineosporiales</taxon>
        <taxon>Kineosporiaceae</taxon>
        <taxon>Pseudokineococcus</taxon>
    </lineage>
</organism>
<dbReference type="Gene3D" id="1.10.10.10">
    <property type="entry name" value="Winged helix-like DNA-binding domain superfamily/Winged helix DNA-binding domain"/>
    <property type="match status" value="1"/>
</dbReference>
<protein>
    <submittedName>
        <fullName evidence="6">Winged helix-turn-helix transcriptional regulator</fullName>
    </submittedName>
</protein>
<dbReference type="CDD" id="cd07377">
    <property type="entry name" value="WHTH_GntR"/>
    <property type="match status" value="1"/>
</dbReference>
<feature type="non-terminal residue" evidence="6">
    <location>
        <position position="160"/>
    </location>
</feature>
<dbReference type="GO" id="GO:0003677">
    <property type="term" value="F:DNA binding"/>
    <property type="evidence" value="ECO:0007669"/>
    <property type="project" value="UniProtKB-KW"/>
</dbReference>
<dbReference type="InterPro" id="IPR036390">
    <property type="entry name" value="WH_DNA-bd_sf"/>
</dbReference>
<evidence type="ECO:0000256" key="2">
    <source>
        <dbReference type="ARBA" id="ARBA00023125"/>
    </source>
</evidence>
<dbReference type="Pfam" id="PF00392">
    <property type="entry name" value="GntR"/>
    <property type="match status" value="1"/>
</dbReference>
<feature type="region of interest" description="Disordered" evidence="4">
    <location>
        <begin position="1"/>
        <end position="20"/>
    </location>
</feature>
<dbReference type="PRINTS" id="PR00035">
    <property type="entry name" value="HTHGNTR"/>
</dbReference>
<dbReference type="SUPFAM" id="SSF46785">
    <property type="entry name" value="Winged helix' DNA-binding domain"/>
    <property type="match status" value="1"/>
</dbReference>
<dbReference type="PANTHER" id="PTHR43537:SF5">
    <property type="entry name" value="UXU OPERON TRANSCRIPTIONAL REGULATOR"/>
    <property type="match status" value="1"/>
</dbReference>
<evidence type="ECO:0000259" key="5">
    <source>
        <dbReference type="PROSITE" id="PS50949"/>
    </source>
</evidence>
<evidence type="ECO:0000313" key="6">
    <source>
        <dbReference type="EMBL" id="NNH23135.1"/>
    </source>
</evidence>
<dbReference type="SMART" id="SM00345">
    <property type="entry name" value="HTH_GNTR"/>
    <property type="match status" value="1"/>
</dbReference>
<comment type="caution">
    <text evidence="6">The sequence shown here is derived from an EMBL/GenBank/DDBJ whole genome shotgun (WGS) entry which is preliminary data.</text>
</comment>
<accession>A0A849BNY3</accession>
<reference evidence="6 7" key="1">
    <citation type="submission" date="2020-05" db="EMBL/GenBank/DDBJ databases">
        <title>MicrobeNet Type strains.</title>
        <authorList>
            <person name="Nicholson A.C."/>
        </authorList>
    </citation>
    <scope>NUCLEOTIDE SEQUENCE [LARGE SCALE GENOMIC DNA]</scope>
    <source>
        <strain evidence="6 7">JCM 14547</strain>
    </source>
</reference>
<gene>
    <name evidence="6" type="ORF">HLB09_08535</name>
</gene>
<proteinExistence type="predicted"/>
<sequence length="160" mass="16196">MAPEDGPAPGRPGAARTPAAALSRLRRPRLYEQLADHITAFIEAQGLSPGERLPPERLLAEQLGVSRATLAQALVALEVRGVVDVRHGEGAVLREASAASQLDAALAAHGPDERDLADARAAVLGAVAALAAERAGPDQRAALAGALEGAGSQGVRATAA</sequence>
<dbReference type="Proteomes" id="UP000555552">
    <property type="component" value="Unassembled WGS sequence"/>
</dbReference>
<feature type="compositionally biased region" description="Low complexity" evidence="4">
    <location>
        <begin position="7"/>
        <end position="20"/>
    </location>
</feature>
<dbReference type="EMBL" id="JABEMA010000102">
    <property type="protein sequence ID" value="NNH23135.1"/>
    <property type="molecule type" value="Genomic_DNA"/>
</dbReference>
<evidence type="ECO:0000313" key="7">
    <source>
        <dbReference type="Proteomes" id="UP000555552"/>
    </source>
</evidence>
<name>A0A849BNY3_9ACTN</name>
<dbReference type="GO" id="GO:0003700">
    <property type="term" value="F:DNA-binding transcription factor activity"/>
    <property type="evidence" value="ECO:0007669"/>
    <property type="project" value="InterPro"/>
</dbReference>
<feature type="domain" description="HTH gntR-type" evidence="5">
    <location>
        <begin position="28"/>
        <end position="96"/>
    </location>
</feature>
<dbReference type="InterPro" id="IPR000524">
    <property type="entry name" value="Tscrpt_reg_HTH_GntR"/>
</dbReference>
<dbReference type="InterPro" id="IPR036388">
    <property type="entry name" value="WH-like_DNA-bd_sf"/>
</dbReference>
<evidence type="ECO:0000256" key="1">
    <source>
        <dbReference type="ARBA" id="ARBA00023015"/>
    </source>
</evidence>
<dbReference type="RefSeq" id="WP_171202964.1">
    <property type="nucleotide sequence ID" value="NZ_JABEMA010000102.1"/>
</dbReference>